<proteinExistence type="predicted"/>
<dbReference type="AlphaFoldDB" id="C6HEJ4"/>
<dbReference type="Proteomes" id="UP000002624">
    <property type="component" value="Unassembled WGS sequence"/>
</dbReference>
<dbReference type="EMBL" id="GG692424">
    <property type="protein sequence ID" value="EER41215.1"/>
    <property type="molecule type" value="Genomic_DNA"/>
</dbReference>
<protein>
    <submittedName>
        <fullName evidence="1">Uncharacterized protein</fullName>
    </submittedName>
</protein>
<dbReference type="VEuPathDB" id="FungiDB:HCDG_04861"/>
<sequence length="93" mass="10692">MASGLRLPERAMLYPPQITIWRDVITSVFELLELAFSFDHPVLQRKKGGLVNIRLIPYTYRFIGDECATCFIMEFCYMEARYATPLAPLNGCP</sequence>
<name>C6HEJ4_AJECH</name>
<reference evidence="2" key="1">
    <citation type="submission" date="2009-05" db="EMBL/GenBank/DDBJ databases">
        <title>The genome sequence of Ajellomyces capsulatus strain H143.</title>
        <authorList>
            <person name="Champion M."/>
            <person name="Cuomo C.A."/>
            <person name="Ma L.-J."/>
            <person name="Henn M.R."/>
            <person name="Sil A."/>
            <person name="Goldman B."/>
            <person name="Young S.K."/>
            <person name="Kodira C.D."/>
            <person name="Zeng Q."/>
            <person name="Koehrsen M."/>
            <person name="Alvarado L."/>
            <person name="Berlin A.M."/>
            <person name="Borenstein D."/>
            <person name="Chen Z."/>
            <person name="Engels R."/>
            <person name="Freedman E."/>
            <person name="Gellesch M."/>
            <person name="Goldberg J."/>
            <person name="Griggs A."/>
            <person name="Gujja S."/>
            <person name="Heiman D.I."/>
            <person name="Hepburn T.A."/>
            <person name="Howarth C."/>
            <person name="Jen D."/>
            <person name="Larson L."/>
            <person name="Lewis B."/>
            <person name="Mehta T."/>
            <person name="Park D."/>
            <person name="Pearson M."/>
            <person name="Roberts A."/>
            <person name="Saif S."/>
            <person name="Shea T.D."/>
            <person name="Shenoy N."/>
            <person name="Sisk P."/>
            <person name="Stolte C."/>
            <person name="Sykes S."/>
            <person name="Walk T."/>
            <person name="White J."/>
            <person name="Yandava C."/>
            <person name="Klein B."/>
            <person name="McEwen J.G."/>
            <person name="Puccia R."/>
            <person name="Goldman G.H."/>
            <person name="Felipe M.S."/>
            <person name="Nino-Vega G."/>
            <person name="San-Blas G."/>
            <person name="Taylor J.W."/>
            <person name="Mendoza L."/>
            <person name="Galagan J.E."/>
            <person name="Nusbaum C."/>
            <person name="Birren B.W."/>
        </authorList>
    </citation>
    <scope>NUCLEOTIDE SEQUENCE [LARGE SCALE GENOMIC DNA]</scope>
    <source>
        <strain evidence="2">H143</strain>
    </source>
</reference>
<accession>C6HEJ4</accession>
<evidence type="ECO:0000313" key="2">
    <source>
        <dbReference type="Proteomes" id="UP000002624"/>
    </source>
</evidence>
<dbReference type="STRING" id="544712.C6HEJ4"/>
<dbReference type="HOGENOM" id="CLU_2399167_0_0_1"/>
<organism evidence="1 2">
    <name type="scientific">Ajellomyces capsulatus (strain H143)</name>
    <name type="common">Darling's disease fungus</name>
    <name type="synonym">Histoplasma capsulatum</name>
    <dbReference type="NCBI Taxonomy" id="544712"/>
    <lineage>
        <taxon>Eukaryota</taxon>
        <taxon>Fungi</taxon>
        <taxon>Dikarya</taxon>
        <taxon>Ascomycota</taxon>
        <taxon>Pezizomycotina</taxon>
        <taxon>Eurotiomycetes</taxon>
        <taxon>Eurotiomycetidae</taxon>
        <taxon>Onygenales</taxon>
        <taxon>Ajellomycetaceae</taxon>
        <taxon>Histoplasma</taxon>
    </lineage>
</organism>
<gene>
    <name evidence="1" type="ORF">HCDG_04861</name>
</gene>
<evidence type="ECO:0000313" key="1">
    <source>
        <dbReference type="EMBL" id="EER41215.1"/>
    </source>
</evidence>